<evidence type="ECO:0000313" key="2">
    <source>
        <dbReference type="EMBL" id="VEL34082.1"/>
    </source>
</evidence>
<evidence type="ECO:0000313" key="3">
    <source>
        <dbReference type="Proteomes" id="UP000784294"/>
    </source>
</evidence>
<proteinExistence type="predicted"/>
<evidence type="ECO:0000259" key="1">
    <source>
        <dbReference type="PROSITE" id="PS50878"/>
    </source>
</evidence>
<dbReference type="AlphaFoldDB" id="A0A3S5B1R9"/>
<feature type="domain" description="Reverse transcriptase" evidence="1">
    <location>
        <begin position="1"/>
        <end position="89"/>
    </location>
</feature>
<dbReference type="EMBL" id="CAAALY010246951">
    <property type="protein sequence ID" value="VEL34082.1"/>
    <property type="molecule type" value="Genomic_DNA"/>
</dbReference>
<dbReference type="PANTHER" id="PTHR21301:SF10">
    <property type="entry name" value="REVERSE TRANSCRIPTASE DOMAIN-CONTAINING PROTEIN"/>
    <property type="match status" value="1"/>
</dbReference>
<reference evidence="2" key="1">
    <citation type="submission" date="2018-11" db="EMBL/GenBank/DDBJ databases">
        <authorList>
            <consortium name="Pathogen Informatics"/>
        </authorList>
    </citation>
    <scope>NUCLEOTIDE SEQUENCE</scope>
</reference>
<name>A0A3S5B1R9_9PLAT</name>
<dbReference type="OrthoDB" id="10058657at2759"/>
<dbReference type="InterPro" id="IPR000477">
    <property type="entry name" value="RT_dom"/>
</dbReference>
<dbReference type="PANTHER" id="PTHR21301">
    <property type="entry name" value="REVERSE TRANSCRIPTASE"/>
    <property type="match status" value="1"/>
</dbReference>
<keyword evidence="3" id="KW-1185">Reference proteome</keyword>
<comment type="caution">
    <text evidence="2">The sequence shown here is derived from an EMBL/GenBank/DDBJ whole genome shotgun (WGS) entry which is preliminary data.</text>
</comment>
<dbReference type="PROSITE" id="PS50878">
    <property type="entry name" value="RT_POL"/>
    <property type="match status" value="1"/>
</dbReference>
<gene>
    <name evidence="2" type="ORF">PXEA_LOCUS27522</name>
</gene>
<dbReference type="Proteomes" id="UP000784294">
    <property type="component" value="Unassembled WGS sequence"/>
</dbReference>
<protein>
    <recommendedName>
        <fullName evidence="1">Reverse transcriptase domain-containing protein</fullName>
    </recommendedName>
</protein>
<accession>A0A3S5B1R9</accession>
<sequence length="89" mass="9994">MYTNISGEKAVSGLLEIVEREEGFLEAKRIRKESLTRLGDLSVRTTYFTFNRSIYGQIFGLPMGSPLSPLLANVYMYRLATKSAHAIFG</sequence>
<organism evidence="2 3">
    <name type="scientific">Protopolystoma xenopodis</name>
    <dbReference type="NCBI Taxonomy" id="117903"/>
    <lineage>
        <taxon>Eukaryota</taxon>
        <taxon>Metazoa</taxon>
        <taxon>Spiralia</taxon>
        <taxon>Lophotrochozoa</taxon>
        <taxon>Platyhelminthes</taxon>
        <taxon>Monogenea</taxon>
        <taxon>Polyopisthocotylea</taxon>
        <taxon>Polystomatidea</taxon>
        <taxon>Polystomatidae</taxon>
        <taxon>Protopolystoma</taxon>
    </lineage>
</organism>